<dbReference type="EMBL" id="MBAD02001383">
    <property type="protein sequence ID" value="RLN55271.1"/>
    <property type="molecule type" value="Genomic_DNA"/>
</dbReference>
<dbReference type="AlphaFoldDB" id="A0A3F2S191"/>
<keyword evidence="2" id="KW-0732">Signal</keyword>
<feature type="signal peptide" evidence="2">
    <location>
        <begin position="1"/>
        <end position="21"/>
    </location>
</feature>
<dbReference type="PROSITE" id="PS51257">
    <property type="entry name" value="PROKAR_LIPOPROTEIN"/>
    <property type="match status" value="1"/>
</dbReference>
<dbReference type="SUPFAM" id="SSF56112">
    <property type="entry name" value="Protein kinase-like (PK-like)"/>
    <property type="match status" value="1"/>
</dbReference>
<feature type="chain" id="PRO_5033377560" description="Protein kinase domain-containing protein" evidence="2">
    <location>
        <begin position="22"/>
        <end position="366"/>
    </location>
</feature>
<evidence type="ECO:0000313" key="5">
    <source>
        <dbReference type="EMBL" id="RLN68317.1"/>
    </source>
</evidence>
<dbReference type="OrthoDB" id="105440at2759"/>
<feature type="domain" description="Protein kinase" evidence="3">
    <location>
        <begin position="298"/>
        <end position="366"/>
    </location>
</feature>
<dbReference type="PROSITE" id="PS50011">
    <property type="entry name" value="PROTEIN_KINASE_DOM"/>
    <property type="match status" value="1"/>
</dbReference>
<evidence type="ECO:0000256" key="2">
    <source>
        <dbReference type="SAM" id="SignalP"/>
    </source>
</evidence>
<protein>
    <recommendedName>
        <fullName evidence="3">Protein kinase domain-containing protein</fullName>
    </recommendedName>
</protein>
<name>A0A3F2S191_9STRA</name>
<dbReference type="InterPro" id="IPR017441">
    <property type="entry name" value="Protein_kinase_ATP_BS"/>
</dbReference>
<dbReference type="InterPro" id="IPR000719">
    <property type="entry name" value="Prot_kinase_dom"/>
</dbReference>
<evidence type="ECO:0000313" key="6">
    <source>
        <dbReference type="Proteomes" id="UP000277300"/>
    </source>
</evidence>
<proteinExistence type="predicted"/>
<keyword evidence="1" id="KW-0547">Nucleotide-binding</keyword>
<keyword evidence="1" id="KW-0067">ATP-binding</keyword>
<organism evidence="5 6">
    <name type="scientific">Phytophthora kernoviae</name>
    <dbReference type="NCBI Taxonomy" id="325452"/>
    <lineage>
        <taxon>Eukaryota</taxon>
        <taxon>Sar</taxon>
        <taxon>Stramenopiles</taxon>
        <taxon>Oomycota</taxon>
        <taxon>Peronosporomycetes</taxon>
        <taxon>Peronosporales</taxon>
        <taxon>Peronosporaceae</taxon>
        <taxon>Phytophthora</taxon>
    </lineage>
</organism>
<gene>
    <name evidence="4" type="ORF">BBJ29_008407</name>
    <name evidence="5" type="ORF">BBP00_00001118</name>
</gene>
<sequence length="366" mass="39186">MVKLLALTTIASIAAFGCTSAATAGNATQSCALTDFAAQETQFLLLNNAIDVATESTLLSTLIKDYDLLVLQDIQLGGFSYSILGQDLTFTPTLDKLNVTGLKNIIPEHVNASSANCIDFGAHCNGDLAIEATMSMTLEEIDTSVTIEISLTLEKPTLASNAQANMFGCAEGAADCDPFTITTIEVAGVDGKYSGIMDSLLLRFKDAAMQTLAVDFASIKDSDFRFKSSGPIISAITDALVDFSADEINKKGDAYDTFTSNVNDQLLSPVIDAMKVIETDTADVQVDSAGTASHVNGYKVMDMLGEGTFSKVYLCQSDVGTEFALKVINKSILKRKREYKRVDGKLVLSNAFQVLEFDTLELVTLL</sequence>
<dbReference type="PROSITE" id="PS00107">
    <property type="entry name" value="PROTEIN_KINASE_ATP"/>
    <property type="match status" value="1"/>
</dbReference>
<evidence type="ECO:0000259" key="3">
    <source>
        <dbReference type="PROSITE" id="PS50011"/>
    </source>
</evidence>
<evidence type="ECO:0000313" key="7">
    <source>
        <dbReference type="Proteomes" id="UP000284657"/>
    </source>
</evidence>
<evidence type="ECO:0000256" key="1">
    <source>
        <dbReference type="PROSITE-ProRule" id="PRU10141"/>
    </source>
</evidence>
<comment type="caution">
    <text evidence="5">The sequence shown here is derived from an EMBL/GenBank/DDBJ whole genome shotgun (WGS) entry which is preliminary data.</text>
</comment>
<dbReference type="GO" id="GO:0005524">
    <property type="term" value="F:ATP binding"/>
    <property type="evidence" value="ECO:0007669"/>
    <property type="project" value="UniProtKB-UniRule"/>
</dbReference>
<accession>A0A3F2S191</accession>
<evidence type="ECO:0000313" key="4">
    <source>
        <dbReference type="EMBL" id="RLN55271.1"/>
    </source>
</evidence>
<dbReference type="Proteomes" id="UP000277300">
    <property type="component" value="Unassembled WGS sequence"/>
</dbReference>
<reference evidence="6 7" key="1">
    <citation type="submission" date="2018-07" db="EMBL/GenBank/DDBJ databases">
        <title>Genome sequencing of oomycete isolates from Chile give support for New Zealand origin for Phytophthora kernoviae and make available the first Nothophytophthora sp. genome.</title>
        <authorList>
            <person name="Studholme D.J."/>
            <person name="Sanfuentes E."/>
            <person name="Panda P."/>
            <person name="Hill R."/>
            <person name="Sambles C."/>
            <person name="Grant M."/>
            <person name="Williams N.M."/>
            <person name="Mcdougal R.L."/>
        </authorList>
    </citation>
    <scope>NUCLEOTIDE SEQUENCE [LARGE SCALE GENOMIC DNA]</scope>
    <source>
        <strain evidence="5">Chile6</strain>
        <strain evidence="4">Chile7</strain>
    </source>
</reference>
<dbReference type="GO" id="GO:0004672">
    <property type="term" value="F:protein kinase activity"/>
    <property type="evidence" value="ECO:0007669"/>
    <property type="project" value="InterPro"/>
</dbReference>
<dbReference type="InterPro" id="IPR011009">
    <property type="entry name" value="Kinase-like_dom_sf"/>
</dbReference>
<dbReference type="Gene3D" id="3.30.200.20">
    <property type="entry name" value="Phosphorylase Kinase, domain 1"/>
    <property type="match status" value="1"/>
</dbReference>
<feature type="binding site" evidence="1">
    <location>
        <position position="334"/>
    </location>
    <ligand>
        <name>ATP</name>
        <dbReference type="ChEBI" id="CHEBI:30616"/>
    </ligand>
</feature>
<dbReference type="Proteomes" id="UP000284657">
    <property type="component" value="Unassembled WGS sequence"/>
</dbReference>
<dbReference type="EMBL" id="MBDO02000014">
    <property type="protein sequence ID" value="RLN68317.1"/>
    <property type="molecule type" value="Genomic_DNA"/>
</dbReference>